<evidence type="ECO:0000256" key="7">
    <source>
        <dbReference type="SAM" id="Phobius"/>
    </source>
</evidence>
<evidence type="ECO:0000259" key="8">
    <source>
        <dbReference type="PROSITE" id="PS50893"/>
    </source>
</evidence>
<keyword evidence="4 10" id="KW-0067">ATP-binding</keyword>
<dbReference type="Gene3D" id="3.40.50.300">
    <property type="entry name" value="P-loop containing nucleotide triphosphate hydrolases"/>
    <property type="match status" value="1"/>
</dbReference>
<sequence>MPPDSAAPNSDANHDGWRTLLRFLPYLWPRENKALRVRIVIACVFILASTGTQLLLPYLLRWAVDAMGATGPKLIQLAMWTVLGYAAGRLLQTSFDNLRNIVFERVGQDATRALAENVFGQLHRLSLRFHLSRRTGEITKTIERGTKSIDTMLYFMLFNIAPTVLQLAIVAVIFYVNFGPGLVAATATAIVAYIWVTRTITEWRTKLRQQMNRLDGQALDRAVDSLLNYETVKYFGAEAREQERYASATRAYAEAAVKSENSLGFLNIAQAVVTNLLMAGALAWTVWGWYRGEYTAGQLVFVQTYLTQLFRPLDMLGMVYRTIRQGLIDMAEMFRLIDTEVEVPDRPSAPALAIREPSVTFENVVFGYEPDRTILKGLSFHVPAGHNVALVGPSGAGKSTIARLLFRFYDPLEGRILIDGQDIREVTQASLRAAIGIVPQDSVLFNDTIGYNIAYGRDGAGIADVEAAARGAALMPLIDRLPQRFDTEVGERGLKLSGGEKQRVAIARTLVKNPPILMLDEATSALDTRTEKDILGTLQRVSRDRTTLSIAHRLSTIAGSDRILVLNEGRLVESASHSELLAQRGLYAEMWARQASEAEDLDEAAE</sequence>
<feature type="transmembrane region" description="Helical" evidence="7">
    <location>
        <begin position="39"/>
        <end position="59"/>
    </location>
</feature>
<dbReference type="RefSeq" id="WP_243803032.1">
    <property type="nucleotide sequence ID" value="NZ_JALHAT010000065.1"/>
</dbReference>
<dbReference type="InterPro" id="IPR003593">
    <property type="entry name" value="AAA+_ATPase"/>
</dbReference>
<feature type="transmembrane region" description="Helical" evidence="7">
    <location>
        <begin position="74"/>
        <end position="91"/>
    </location>
</feature>
<dbReference type="PROSITE" id="PS00211">
    <property type="entry name" value="ABC_TRANSPORTER_1"/>
    <property type="match status" value="1"/>
</dbReference>
<protein>
    <submittedName>
        <fullName evidence="10">ABC transporter ATP-binding protein/permease</fullName>
    </submittedName>
</protein>
<dbReference type="InterPro" id="IPR036640">
    <property type="entry name" value="ABC1_TM_sf"/>
</dbReference>
<dbReference type="Gene3D" id="1.20.1560.10">
    <property type="entry name" value="ABC transporter type 1, transmembrane domain"/>
    <property type="match status" value="1"/>
</dbReference>
<evidence type="ECO:0000256" key="4">
    <source>
        <dbReference type="ARBA" id="ARBA00022840"/>
    </source>
</evidence>
<evidence type="ECO:0000313" key="11">
    <source>
        <dbReference type="Proteomes" id="UP001162802"/>
    </source>
</evidence>
<feature type="transmembrane region" description="Helical" evidence="7">
    <location>
        <begin position="153"/>
        <end position="176"/>
    </location>
</feature>
<feature type="domain" description="ABC transmembrane type-1" evidence="9">
    <location>
        <begin position="40"/>
        <end position="325"/>
    </location>
</feature>
<dbReference type="GO" id="GO:0005524">
    <property type="term" value="F:ATP binding"/>
    <property type="evidence" value="ECO:0007669"/>
    <property type="project" value="UniProtKB-KW"/>
</dbReference>
<keyword evidence="6 7" id="KW-0472">Membrane</keyword>
<feature type="transmembrane region" description="Helical" evidence="7">
    <location>
        <begin position="268"/>
        <end position="290"/>
    </location>
</feature>
<proteinExistence type="predicted"/>
<dbReference type="PANTHER" id="PTHR24221">
    <property type="entry name" value="ATP-BINDING CASSETTE SUB-FAMILY B"/>
    <property type="match status" value="1"/>
</dbReference>
<dbReference type="SUPFAM" id="SSF52540">
    <property type="entry name" value="P-loop containing nucleoside triphosphate hydrolases"/>
    <property type="match status" value="1"/>
</dbReference>
<dbReference type="Pfam" id="PF00005">
    <property type="entry name" value="ABC_tran"/>
    <property type="match status" value="1"/>
</dbReference>
<dbReference type="Proteomes" id="UP001162802">
    <property type="component" value="Unassembled WGS sequence"/>
</dbReference>
<evidence type="ECO:0000256" key="2">
    <source>
        <dbReference type="ARBA" id="ARBA00022692"/>
    </source>
</evidence>
<dbReference type="PROSITE" id="PS50929">
    <property type="entry name" value="ABC_TM1F"/>
    <property type="match status" value="1"/>
</dbReference>
<dbReference type="CDD" id="cd18582">
    <property type="entry name" value="ABC_6TM_ATM1_ABCB7"/>
    <property type="match status" value="1"/>
</dbReference>
<dbReference type="InterPro" id="IPR027417">
    <property type="entry name" value="P-loop_NTPase"/>
</dbReference>
<evidence type="ECO:0000256" key="3">
    <source>
        <dbReference type="ARBA" id="ARBA00022741"/>
    </source>
</evidence>
<name>A0ABT0AHZ4_9SPHN</name>
<keyword evidence="5 7" id="KW-1133">Transmembrane helix</keyword>
<feature type="transmembrane region" description="Helical" evidence="7">
    <location>
        <begin position="182"/>
        <end position="201"/>
    </location>
</feature>
<feature type="domain" description="ABC transporter" evidence="8">
    <location>
        <begin position="359"/>
        <end position="593"/>
    </location>
</feature>
<reference evidence="10" key="1">
    <citation type="submission" date="2022-03" db="EMBL/GenBank/DDBJ databases">
        <title>Identification of a novel bacterium isolated from mangrove sediments.</title>
        <authorList>
            <person name="Pan X."/>
        </authorList>
    </citation>
    <scope>NUCLEOTIDE SEQUENCE</scope>
    <source>
        <strain evidence="10">B2637</strain>
    </source>
</reference>
<dbReference type="InterPro" id="IPR003439">
    <property type="entry name" value="ABC_transporter-like_ATP-bd"/>
</dbReference>
<dbReference type="SMART" id="SM00382">
    <property type="entry name" value="AAA"/>
    <property type="match status" value="1"/>
</dbReference>
<dbReference type="PANTHER" id="PTHR24221:SF654">
    <property type="entry name" value="ATP-BINDING CASSETTE SUB-FAMILY B MEMBER 6"/>
    <property type="match status" value="1"/>
</dbReference>
<dbReference type="InterPro" id="IPR011527">
    <property type="entry name" value="ABC1_TM_dom"/>
</dbReference>
<dbReference type="Pfam" id="PF00664">
    <property type="entry name" value="ABC_membrane"/>
    <property type="match status" value="1"/>
</dbReference>
<dbReference type="SUPFAM" id="SSF90123">
    <property type="entry name" value="ABC transporter transmembrane region"/>
    <property type="match status" value="1"/>
</dbReference>
<keyword evidence="2 7" id="KW-0812">Transmembrane</keyword>
<evidence type="ECO:0000256" key="5">
    <source>
        <dbReference type="ARBA" id="ARBA00022989"/>
    </source>
</evidence>
<comment type="caution">
    <text evidence="10">The sequence shown here is derived from an EMBL/GenBank/DDBJ whole genome shotgun (WGS) entry which is preliminary data.</text>
</comment>
<dbReference type="InterPro" id="IPR039421">
    <property type="entry name" value="Type_1_exporter"/>
</dbReference>
<organism evidence="10 11">
    <name type="scientific">Novosphingobium mangrovi</name>
    <name type="common">ex Hu et al. 2023</name>
    <dbReference type="NCBI Taxonomy" id="2930094"/>
    <lineage>
        <taxon>Bacteria</taxon>
        <taxon>Pseudomonadati</taxon>
        <taxon>Pseudomonadota</taxon>
        <taxon>Alphaproteobacteria</taxon>
        <taxon>Sphingomonadales</taxon>
        <taxon>Sphingomonadaceae</taxon>
        <taxon>Novosphingobium</taxon>
    </lineage>
</organism>
<evidence type="ECO:0000259" key="9">
    <source>
        <dbReference type="PROSITE" id="PS50929"/>
    </source>
</evidence>
<dbReference type="EMBL" id="JALHAT010000065">
    <property type="protein sequence ID" value="MCJ1962823.1"/>
    <property type="molecule type" value="Genomic_DNA"/>
</dbReference>
<evidence type="ECO:0000256" key="1">
    <source>
        <dbReference type="ARBA" id="ARBA00004651"/>
    </source>
</evidence>
<dbReference type="InterPro" id="IPR017871">
    <property type="entry name" value="ABC_transporter-like_CS"/>
</dbReference>
<comment type="subcellular location">
    <subcellularLocation>
        <location evidence="1">Cell membrane</location>
        <topology evidence="1">Multi-pass membrane protein</topology>
    </subcellularLocation>
</comment>
<evidence type="ECO:0000256" key="6">
    <source>
        <dbReference type="ARBA" id="ARBA00023136"/>
    </source>
</evidence>
<keyword evidence="3" id="KW-0547">Nucleotide-binding</keyword>
<evidence type="ECO:0000313" key="10">
    <source>
        <dbReference type="EMBL" id="MCJ1962823.1"/>
    </source>
</evidence>
<accession>A0ABT0AHZ4</accession>
<dbReference type="PROSITE" id="PS50893">
    <property type="entry name" value="ABC_TRANSPORTER_2"/>
    <property type="match status" value="1"/>
</dbReference>
<keyword evidence="11" id="KW-1185">Reference proteome</keyword>
<gene>
    <name evidence="10" type="ORF">MTR65_19235</name>
</gene>